<dbReference type="Proteomes" id="UP001439008">
    <property type="component" value="Unassembled WGS sequence"/>
</dbReference>
<sequence length="84" mass="9780">MNIGGRSFRKINNKLKKSMKLFEEAGGNSLSADKVRQLGEIEQVKKLQTEKSSKEQTLKNIENNKVVRKTLRKMRKVLQKFLFI</sequence>
<gene>
    <name evidence="1" type="ORF">MHBO_004196</name>
</gene>
<proteinExistence type="predicted"/>
<keyword evidence="2" id="KW-1185">Reference proteome</keyword>
<reference evidence="1 2" key="1">
    <citation type="journal article" date="2024" name="BMC Biol.">
        <title>Comparative genomics of Ascetosporea gives new insight into the evolutionary basis for animal parasitism in Rhizaria.</title>
        <authorList>
            <person name="Hiltunen Thoren M."/>
            <person name="Onut-Brannstrom I."/>
            <person name="Alfjorden A."/>
            <person name="Peckova H."/>
            <person name="Swords F."/>
            <person name="Hooper C."/>
            <person name="Holzer A.S."/>
            <person name="Bass D."/>
            <person name="Burki F."/>
        </authorList>
    </citation>
    <scope>NUCLEOTIDE SEQUENCE [LARGE SCALE GENOMIC DNA]</scope>
    <source>
        <strain evidence="1">20-A016</strain>
    </source>
</reference>
<comment type="caution">
    <text evidence="1">The sequence shown here is derived from an EMBL/GenBank/DDBJ whole genome shotgun (WGS) entry which is preliminary data.</text>
</comment>
<organism evidence="1 2">
    <name type="scientific">Bonamia ostreae</name>
    <dbReference type="NCBI Taxonomy" id="126728"/>
    <lineage>
        <taxon>Eukaryota</taxon>
        <taxon>Sar</taxon>
        <taxon>Rhizaria</taxon>
        <taxon>Endomyxa</taxon>
        <taxon>Ascetosporea</taxon>
        <taxon>Haplosporida</taxon>
        <taxon>Bonamia</taxon>
    </lineage>
</organism>
<evidence type="ECO:0000313" key="1">
    <source>
        <dbReference type="EMBL" id="MES1922673.1"/>
    </source>
</evidence>
<protein>
    <submittedName>
        <fullName evidence="1">Uncharacterized protein</fullName>
    </submittedName>
</protein>
<accession>A0ABV2ATE9</accession>
<evidence type="ECO:0000313" key="2">
    <source>
        <dbReference type="Proteomes" id="UP001439008"/>
    </source>
</evidence>
<name>A0ABV2ATE9_9EUKA</name>
<dbReference type="EMBL" id="JBDODL010003389">
    <property type="protein sequence ID" value="MES1922673.1"/>
    <property type="molecule type" value="Genomic_DNA"/>
</dbReference>